<dbReference type="Pfam" id="PF10557">
    <property type="entry name" value="Cullin_Nedd8"/>
    <property type="match status" value="1"/>
</dbReference>
<dbReference type="OrthoDB" id="27073at2759"/>
<accession>A0A5J4TAW6</accession>
<name>A0A5J4TAW6_9EUKA</name>
<dbReference type="InterPro" id="IPR019559">
    <property type="entry name" value="Cullin_neddylation_domain"/>
</dbReference>
<feature type="domain" description="Cullin neddylation" evidence="1">
    <location>
        <begin position="84"/>
        <end position="150"/>
    </location>
</feature>
<dbReference type="Gene3D" id="1.10.10.10">
    <property type="entry name" value="Winged helix-like DNA-binding domain superfamily/Winged helix DNA-binding domain"/>
    <property type="match status" value="1"/>
</dbReference>
<dbReference type="SUPFAM" id="SSF46785">
    <property type="entry name" value="Winged helix' DNA-binding domain"/>
    <property type="match status" value="1"/>
</dbReference>
<dbReference type="Proteomes" id="UP000324800">
    <property type="component" value="Unassembled WGS sequence"/>
</dbReference>
<dbReference type="Gene3D" id="3.30.230.130">
    <property type="entry name" value="Cullin, Chain C, Domain 2"/>
    <property type="match status" value="1"/>
</dbReference>
<dbReference type="EMBL" id="SNRW01035605">
    <property type="protein sequence ID" value="KAA6354851.1"/>
    <property type="molecule type" value="Genomic_DNA"/>
</dbReference>
<dbReference type="AlphaFoldDB" id="A0A5J4TAW6"/>
<dbReference type="InterPro" id="IPR036390">
    <property type="entry name" value="WH_DNA-bd_sf"/>
</dbReference>
<gene>
    <name evidence="2" type="ORF">EZS28_049622</name>
</gene>
<feature type="non-terminal residue" evidence="2">
    <location>
        <position position="1"/>
    </location>
</feature>
<evidence type="ECO:0000313" key="3">
    <source>
        <dbReference type="Proteomes" id="UP000324800"/>
    </source>
</evidence>
<dbReference type="SMART" id="SM00884">
    <property type="entry name" value="Cullin_Nedd8"/>
    <property type="match status" value="1"/>
</dbReference>
<sequence length="156" mass="17751">TQTIGGIASQLGIENNEARRHIDSLMGKMPLLVKVNSGSEEDGNELKDDDELMLNKQHQPKKFNIRMPRVGLSEESGTKVTTQIIEERKQSIDIALVQLMKAKRTMKYNDLVNSAISQISNFHPSGYDVRQRVEDLMTRDFMKRNDKDRGSLDYVA</sequence>
<evidence type="ECO:0000259" key="1">
    <source>
        <dbReference type="SMART" id="SM00884"/>
    </source>
</evidence>
<proteinExistence type="predicted"/>
<dbReference type="InterPro" id="IPR036388">
    <property type="entry name" value="WH-like_DNA-bd_sf"/>
</dbReference>
<protein>
    <recommendedName>
        <fullName evidence="1">Cullin neddylation domain-containing protein</fullName>
    </recommendedName>
</protein>
<organism evidence="2 3">
    <name type="scientific">Streblomastix strix</name>
    <dbReference type="NCBI Taxonomy" id="222440"/>
    <lineage>
        <taxon>Eukaryota</taxon>
        <taxon>Metamonada</taxon>
        <taxon>Preaxostyla</taxon>
        <taxon>Oxymonadida</taxon>
        <taxon>Streblomastigidae</taxon>
        <taxon>Streblomastix</taxon>
    </lineage>
</organism>
<reference evidence="2 3" key="1">
    <citation type="submission" date="2019-03" db="EMBL/GenBank/DDBJ databases">
        <title>Single cell metagenomics reveals metabolic interactions within the superorganism composed of flagellate Streblomastix strix and complex community of Bacteroidetes bacteria on its surface.</title>
        <authorList>
            <person name="Treitli S.C."/>
            <person name="Kolisko M."/>
            <person name="Husnik F."/>
            <person name="Keeling P."/>
            <person name="Hampl V."/>
        </authorList>
    </citation>
    <scope>NUCLEOTIDE SEQUENCE [LARGE SCALE GENOMIC DNA]</scope>
    <source>
        <strain evidence="2">ST1C</strain>
    </source>
</reference>
<dbReference type="PANTHER" id="PTHR11932">
    <property type="entry name" value="CULLIN"/>
    <property type="match status" value="1"/>
</dbReference>
<comment type="caution">
    <text evidence="2">The sequence shown here is derived from an EMBL/GenBank/DDBJ whole genome shotgun (WGS) entry which is preliminary data.</text>
</comment>
<evidence type="ECO:0000313" key="2">
    <source>
        <dbReference type="EMBL" id="KAA6354851.1"/>
    </source>
</evidence>
<dbReference type="InterPro" id="IPR045093">
    <property type="entry name" value="Cullin"/>
</dbReference>